<evidence type="ECO:0000256" key="6">
    <source>
        <dbReference type="SAM" id="Phobius"/>
    </source>
</evidence>
<feature type="transmembrane region" description="Helical" evidence="6">
    <location>
        <begin position="176"/>
        <end position="200"/>
    </location>
</feature>
<dbReference type="InterPro" id="IPR037185">
    <property type="entry name" value="EmrE-like"/>
</dbReference>
<keyword evidence="9" id="KW-1185">Reference proteome</keyword>
<sequence length="426" mass="47043">MVELMDQRVMDFLVLVSDDSDFEGVLKEARDRCLKTVVVGDVREGCLKRTADSLFSWEEILIGKARKQAVSVVAKWKDISGKGVIGGKWSLSGGGGGGGGGGDDDDEIIELSDRFRMVRYRKNYTAFATIALAPFAFFLDRKQTGGMTYGLMWKVFLLSLFGISLSLNLYSYAINYVSATFASASINTIPALTFVIAVAFRIESFSVRDIPGMLKIVGSVISLSGSMVFAFVKGPEVNLLGLSSGVQEKKPNSHLGLDKEKWVQGCLLMLLANIAWAGWLVMLGPVVKQYPAKFRLTMLQCLFSCIQSSIWAVAIDRDFSSWILHWDFNLFTLIYCGVLVTGICYWLQLWAVEKKGPLFAATFTPLILIFTAILSAVIWKEMLYLGSICGGFLLVGGLYFVIWGKNKEAAEREANNEAKSEETNNV</sequence>
<dbReference type="GO" id="GO:0022857">
    <property type="term" value="F:transmembrane transporter activity"/>
    <property type="evidence" value="ECO:0007669"/>
    <property type="project" value="InterPro"/>
</dbReference>
<evidence type="ECO:0000313" key="9">
    <source>
        <dbReference type="Proteomes" id="UP001153555"/>
    </source>
</evidence>
<dbReference type="PANTHER" id="PTHR31218">
    <property type="entry name" value="WAT1-RELATED PROTEIN"/>
    <property type="match status" value="1"/>
</dbReference>
<gene>
    <name evidence="8" type="ORF">SHERM_26998</name>
</gene>
<name>A0A9N7NKL0_STRHE</name>
<evidence type="ECO:0000256" key="1">
    <source>
        <dbReference type="ARBA" id="ARBA00004141"/>
    </source>
</evidence>
<evidence type="ECO:0000256" key="5">
    <source>
        <dbReference type="ARBA" id="ARBA00023136"/>
    </source>
</evidence>
<organism evidence="8 9">
    <name type="scientific">Striga hermonthica</name>
    <name type="common">Purple witchweed</name>
    <name type="synonym">Buchnera hermonthica</name>
    <dbReference type="NCBI Taxonomy" id="68872"/>
    <lineage>
        <taxon>Eukaryota</taxon>
        <taxon>Viridiplantae</taxon>
        <taxon>Streptophyta</taxon>
        <taxon>Embryophyta</taxon>
        <taxon>Tracheophyta</taxon>
        <taxon>Spermatophyta</taxon>
        <taxon>Magnoliopsida</taxon>
        <taxon>eudicotyledons</taxon>
        <taxon>Gunneridae</taxon>
        <taxon>Pentapetalae</taxon>
        <taxon>asterids</taxon>
        <taxon>lamiids</taxon>
        <taxon>Lamiales</taxon>
        <taxon>Orobanchaceae</taxon>
        <taxon>Buchnereae</taxon>
        <taxon>Striga</taxon>
    </lineage>
</organism>
<feature type="transmembrane region" description="Helical" evidence="6">
    <location>
        <begin position="123"/>
        <end position="139"/>
    </location>
</feature>
<proteinExistence type="inferred from homology"/>
<evidence type="ECO:0000256" key="2">
    <source>
        <dbReference type="ARBA" id="ARBA00007635"/>
    </source>
</evidence>
<feature type="transmembrane region" description="Helical" evidence="6">
    <location>
        <begin position="326"/>
        <end position="346"/>
    </location>
</feature>
<dbReference type="GO" id="GO:0016020">
    <property type="term" value="C:membrane"/>
    <property type="evidence" value="ECO:0007669"/>
    <property type="project" value="UniProtKB-SubCell"/>
</dbReference>
<evidence type="ECO:0000256" key="4">
    <source>
        <dbReference type="ARBA" id="ARBA00022989"/>
    </source>
</evidence>
<dbReference type="AlphaFoldDB" id="A0A9N7NKL0"/>
<dbReference type="OrthoDB" id="1728340at2759"/>
<dbReference type="Pfam" id="PF00892">
    <property type="entry name" value="EamA"/>
    <property type="match status" value="2"/>
</dbReference>
<keyword evidence="3 6" id="KW-0812">Transmembrane</keyword>
<feature type="transmembrane region" description="Helical" evidence="6">
    <location>
        <begin position="151"/>
        <end position="170"/>
    </location>
</feature>
<comment type="similarity">
    <text evidence="2">Belongs to the drug/metabolite transporter (DMT) superfamily. Plant drug/metabolite exporter (P-DME) (TC 2.A.7.4) family.</text>
</comment>
<feature type="domain" description="EamA" evidence="7">
    <location>
        <begin position="126"/>
        <end position="223"/>
    </location>
</feature>
<feature type="transmembrane region" description="Helical" evidence="6">
    <location>
        <begin position="384"/>
        <end position="402"/>
    </location>
</feature>
<evidence type="ECO:0000256" key="3">
    <source>
        <dbReference type="ARBA" id="ARBA00022692"/>
    </source>
</evidence>
<dbReference type="SUPFAM" id="SSF103481">
    <property type="entry name" value="Multidrug resistance efflux transporter EmrE"/>
    <property type="match status" value="2"/>
</dbReference>
<comment type="caution">
    <text evidence="8">The sequence shown here is derived from an EMBL/GenBank/DDBJ whole genome shotgun (WGS) entry which is preliminary data.</text>
</comment>
<feature type="transmembrane region" description="Helical" evidence="6">
    <location>
        <begin position="358"/>
        <end position="378"/>
    </location>
</feature>
<dbReference type="InterPro" id="IPR000620">
    <property type="entry name" value="EamA_dom"/>
</dbReference>
<feature type="domain" description="EamA" evidence="7">
    <location>
        <begin position="265"/>
        <end position="402"/>
    </location>
</feature>
<protein>
    <submittedName>
        <fullName evidence="8">WAT1-related protein</fullName>
    </submittedName>
</protein>
<keyword evidence="5 6" id="KW-0472">Membrane</keyword>
<evidence type="ECO:0000313" key="8">
    <source>
        <dbReference type="EMBL" id="CAA0831653.1"/>
    </source>
</evidence>
<feature type="transmembrane region" description="Helical" evidence="6">
    <location>
        <begin position="212"/>
        <end position="232"/>
    </location>
</feature>
<evidence type="ECO:0000259" key="7">
    <source>
        <dbReference type="Pfam" id="PF00892"/>
    </source>
</evidence>
<feature type="transmembrane region" description="Helical" evidence="6">
    <location>
        <begin position="262"/>
        <end position="284"/>
    </location>
</feature>
<comment type="subcellular location">
    <subcellularLocation>
        <location evidence="1">Membrane</location>
        <topology evidence="1">Multi-pass membrane protein</topology>
    </subcellularLocation>
</comment>
<dbReference type="Proteomes" id="UP001153555">
    <property type="component" value="Unassembled WGS sequence"/>
</dbReference>
<reference evidence="8" key="1">
    <citation type="submission" date="2019-12" db="EMBL/GenBank/DDBJ databases">
        <authorList>
            <person name="Scholes J."/>
        </authorList>
    </citation>
    <scope>NUCLEOTIDE SEQUENCE</scope>
</reference>
<dbReference type="InterPro" id="IPR030184">
    <property type="entry name" value="WAT1-related"/>
</dbReference>
<dbReference type="EMBL" id="CACSLK010027832">
    <property type="protein sequence ID" value="CAA0831653.1"/>
    <property type="molecule type" value="Genomic_DNA"/>
</dbReference>
<accession>A0A9N7NKL0</accession>
<keyword evidence="4 6" id="KW-1133">Transmembrane helix</keyword>